<dbReference type="InterPro" id="IPR036157">
    <property type="entry name" value="dUTPase-like_sf"/>
</dbReference>
<evidence type="ECO:0000256" key="2">
    <source>
        <dbReference type="ARBA" id="ARBA00006581"/>
    </source>
</evidence>
<gene>
    <name evidence="7" type="ORF">ZIOFF_005710</name>
</gene>
<comment type="caution">
    <text evidence="7">The sequence shown here is derived from an EMBL/GenBank/DDBJ whole genome shotgun (WGS) entry which is preliminary data.</text>
</comment>
<dbReference type="Pfam" id="PF00692">
    <property type="entry name" value="dUTPase"/>
    <property type="match status" value="1"/>
</dbReference>
<dbReference type="EC" id="3.6.1.23" evidence="5"/>
<dbReference type="PANTHER" id="PTHR11241">
    <property type="entry name" value="DEOXYURIDINE 5'-TRIPHOSPHATE NUCLEOTIDOHYDROLASE"/>
    <property type="match status" value="1"/>
</dbReference>
<keyword evidence="8" id="KW-1185">Reference proteome</keyword>
<name>A0A8J5HXE5_ZINOF</name>
<dbReference type="UniPathway" id="UPA00610">
    <property type="reaction ID" value="UER00666"/>
</dbReference>
<dbReference type="EMBL" id="JACMSC010000002">
    <property type="protein sequence ID" value="KAG6531875.1"/>
    <property type="molecule type" value="Genomic_DNA"/>
</dbReference>
<comment type="catalytic activity">
    <reaction evidence="5">
        <text>dUTP + H2O = dUMP + diphosphate + H(+)</text>
        <dbReference type="Rhea" id="RHEA:10248"/>
        <dbReference type="ChEBI" id="CHEBI:15377"/>
        <dbReference type="ChEBI" id="CHEBI:15378"/>
        <dbReference type="ChEBI" id="CHEBI:33019"/>
        <dbReference type="ChEBI" id="CHEBI:61555"/>
        <dbReference type="ChEBI" id="CHEBI:246422"/>
        <dbReference type="EC" id="3.6.1.23"/>
    </reaction>
</comment>
<dbReference type="Proteomes" id="UP000734854">
    <property type="component" value="Unassembled WGS sequence"/>
</dbReference>
<evidence type="ECO:0000313" key="8">
    <source>
        <dbReference type="Proteomes" id="UP000734854"/>
    </source>
</evidence>
<dbReference type="InterPro" id="IPR008181">
    <property type="entry name" value="dUTPase"/>
</dbReference>
<evidence type="ECO:0000256" key="3">
    <source>
        <dbReference type="ARBA" id="ARBA00022801"/>
    </source>
</evidence>
<sequence length="380" mass="42414">MGFAYEVRVVDYLTSHGARALSGRRYSTTSLQGLNWVIKPTQVCIAMNPQEVNSRTLMDGRISLSFNNYVASTSTRQPSYNERDEEIQSDEETFQTLAVLIEQAPGVFVACNDEYPEETHQQEAFEEYEDAQPYVLVHKIYSLAKIPKKKSKGAAGFDLAASESCVIVARGKGKIPTGLQIEIPWGSYERIATRSSAAWNLGIDIGAGVIDSDYRDIYEAPSLTQTSRGDGGFGSTSKALQQSPPIFSKILPKEKHMISVLFEEHSLPQEGREENHAGDISPRPLYSAITTPMEDPRQPIWDSYSDDDEDWINPFATEGESQSLLYRGIYSSRAPFLIASTTVSEINVDLLHSQGSLELEAGFHHRRRHLFSLIHRTTTP</sequence>
<evidence type="ECO:0000256" key="1">
    <source>
        <dbReference type="ARBA" id="ARBA00005142"/>
    </source>
</evidence>
<comment type="cofactor">
    <cofactor evidence="5">
        <name>Mg(2+)</name>
        <dbReference type="ChEBI" id="CHEBI:18420"/>
    </cofactor>
</comment>
<dbReference type="InterPro" id="IPR033704">
    <property type="entry name" value="dUTPase_trimeric"/>
</dbReference>
<protein>
    <recommendedName>
        <fullName evidence="5">Deoxyuridine 5'-triphosphate nucleotidohydrolase</fullName>
        <shortName evidence="5">dUTPase</shortName>
        <ecNumber evidence="5">3.6.1.23</ecNumber>
    </recommendedName>
    <alternativeName>
        <fullName evidence="5">dUTP pyrophosphatase</fullName>
    </alternativeName>
</protein>
<keyword evidence="5" id="KW-0460">Magnesium</keyword>
<comment type="function">
    <text evidence="5">Involved in nucleotide metabolism via production of dUMP, the immediate precursor of thymidine nucleotides, and decreases the intracellular concentration of dUTP so that uracil cannot be incorporated into DNA.</text>
</comment>
<dbReference type="Gene3D" id="2.70.40.10">
    <property type="match status" value="1"/>
</dbReference>
<dbReference type="GO" id="GO:0006226">
    <property type="term" value="P:dUMP biosynthetic process"/>
    <property type="evidence" value="ECO:0007669"/>
    <property type="project" value="UniProtKB-UniRule"/>
</dbReference>
<proteinExistence type="inferred from homology"/>
<organism evidence="7 8">
    <name type="scientific">Zingiber officinale</name>
    <name type="common">Ginger</name>
    <name type="synonym">Amomum zingiber</name>
    <dbReference type="NCBI Taxonomy" id="94328"/>
    <lineage>
        <taxon>Eukaryota</taxon>
        <taxon>Viridiplantae</taxon>
        <taxon>Streptophyta</taxon>
        <taxon>Embryophyta</taxon>
        <taxon>Tracheophyta</taxon>
        <taxon>Spermatophyta</taxon>
        <taxon>Magnoliopsida</taxon>
        <taxon>Liliopsida</taxon>
        <taxon>Zingiberales</taxon>
        <taxon>Zingiberaceae</taxon>
        <taxon>Zingiber</taxon>
    </lineage>
</organism>
<keyword evidence="4 5" id="KW-0546">Nucleotide metabolism</keyword>
<comment type="pathway">
    <text evidence="1 5">Pyrimidine metabolism; dUMP biosynthesis; dUMP from dCTP (dUTP route): step 2/2.</text>
</comment>
<feature type="domain" description="dUTPase-like" evidence="6">
    <location>
        <begin position="144"/>
        <end position="216"/>
    </location>
</feature>
<dbReference type="GO" id="GO:0004170">
    <property type="term" value="F:dUTP diphosphatase activity"/>
    <property type="evidence" value="ECO:0007669"/>
    <property type="project" value="UniProtKB-UniRule"/>
</dbReference>
<dbReference type="SUPFAM" id="SSF51283">
    <property type="entry name" value="dUTPase-like"/>
    <property type="match status" value="1"/>
</dbReference>
<dbReference type="AlphaFoldDB" id="A0A8J5HXE5"/>
<evidence type="ECO:0000256" key="5">
    <source>
        <dbReference type="RuleBase" id="RU367024"/>
    </source>
</evidence>
<dbReference type="InterPro" id="IPR029054">
    <property type="entry name" value="dUTPase-like"/>
</dbReference>
<keyword evidence="3 5" id="KW-0378">Hydrolase</keyword>
<evidence type="ECO:0000313" key="7">
    <source>
        <dbReference type="EMBL" id="KAG6531875.1"/>
    </source>
</evidence>
<comment type="similarity">
    <text evidence="2 5">Belongs to the dUTPase family.</text>
</comment>
<reference evidence="7 8" key="1">
    <citation type="submission" date="2020-08" db="EMBL/GenBank/DDBJ databases">
        <title>Plant Genome Project.</title>
        <authorList>
            <person name="Zhang R.-G."/>
        </authorList>
    </citation>
    <scope>NUCLEOTIDE SEQUENCE [LARGE SCALE GENOMIC DNA]</scope>
    <source>
        <tissue evidence="7">Rhizome</tissue>
    </source>
</reference>
<evidence type="ECO:0000259" key="6">
    <source>
        <dbReference type="Pfam" id="PF00692"/>
    </source>
</evidence>
<evidence type="ECO:0000256" key="4">
    <source>
        <dbReference type="ARBA" id="ARBA00023080"/>
    </source>
</evidence>
<keyword evidence="5" id="KW-0479">Metal-binding</keyword>
<dbReference type="PANTHER" id="PTHR11241:SF0">
    <property type="entry name" value="DEOXYURIDINE 5'-TRIPHOSPHATE NUCLEOTIDOHYDROLASE"/>
    <property type="match status" value="1"/>
</dbReference>
<dbReference type="CDD" id="cd07557">
    <property type="entry name" value="trimeric_dUTPase"/>
    <property type="match status" value="1"/>
</dbReference>
<dbReference type="GO" id="GO:0046081">
    <property type="term" value="P:dUTP catabolic process"/>
    <property type="evidence" value="ECO:0007669"/>
    <property type="project" value="UniProtKB-UniRule"/>
</dbReference>
<dbReference type="GO" id="GO:0000287">
    <property type="term" value="F:magnesium ion binding"/>
    <property type="evidence" value="ECO:0007669"/>
    <property type="project" value="UniProtKB-UniRule"/>
</dbReference>
<accession>A0A8J5HXE5</accession>